<dbReference type="PANTHER" id="PTHR14205">
    <property type="entry name" value="WD-REPEAT PROTEIN"/>
    <property type="match status" value="1"/>
</dbReference>
<evidence type="ECO:0000256" key="3">
    <source>
        <dbReference type="ARBA" id="ARBA00022737"/>
    </source>
</evidence>
<dbReference type="PANTHER" id="PTHR14205:SF15">
    <property type="entry name" value="EARP AND GARP COMPLEX-INTERACTING PROTEIN 1"/>
    <property type="match status" value="1"/>
</dbReference>
<dbReference type="GO" id="GO:0016567">
    <property type="term" value="P:protein ubiquitination"/>
    <property type="evidence" value="ECO:0007669"/>
    <property type="project" value="TreeGrafter"/>
</dbReference>
<feature type="repeat" description="WD" evidence="4">
    <location>
        <begin position="193"/>
        <end position="227"/>
    </location>
</feature>
<accession>A0A024GGS7</accession>
<keyword evidence="3" id="KW-0677">Repeat</keyword>
<dbReference type="Gene3D" id="2.130.10.10">
    <property type="entry name" value="YVTN repeat-like/Quinoprotein amine dehydrogenase"/>
    <property type="match status" value="1"/>
</dbReference>
<dbReference type="AlphaFoldDB" id="A0A024GGS7"/>
<evidence type="ECO:0000313" key="6">
    <source>
        <dbReference type="EMBL" id="CCI45545.1"/>
    </source>
</evidence>
<feature type="repeat" description="WD" evidence="4">
    <location>
        <begin position="149"/>
        <end position="184"/>
    </location>
</feature>
<dbReference type="PROSITE" id="PS50294">
    <property type="entry name" value="WD_REPEATS_REGION"/>
    <property type="match status" value="1"/>
</dbReference>
<reference evidence="6 7" key="1">
    <citation type="submission" date="2012-05" db="EMBL/GenBank/DDBJ databases">
        <title>Recombination and specialization in a pathogen metapopulation.</title>
        <authorList>
            <person name="Gardiner A."/>
            <person name="Kemen E."/>
            <person name="Schultz-Larsen T."/>
            <person name="MacLean D."/>
            <person name="Van Oosterhout C."/>
            <person name="Jones J.D.G."/>
        </authorList>
    </citation>
    <scope>NUCLEOTIDE SEQUENCE [LARGE SCALE GENOMIC DNA]</scope>
    <source>
        <strain evidence="6 7">Ac Nc2</strain>
    </source>
</reference>
<keyword evidence="2 4" id="KW-0853">WD repeat</keyword>
<evidence type="ECO:0000256" key="2">
    <source>
        <dbReference type="ARBA" id="ARBA00022574"/>
    </source>
</evidence>
<dbReference type="Pfam" id="PF00400">
    <property type="entry name" value="WD40"/>
    <property type="match status" value="1"/>
</dbReference>
<dbReference type="OrthoDB" id="196957at2759"/>
<dbReference type="Pfam" id="PF23609">
    <property type="entry name" value="Beta-prop_EIPR1"/>
    <property type="match status" value="1"/>
</dbReference>
<dbReference type="InterPro" id="IPR036322">
    <property type="entry name" value="WD40_repeat_dom_sf"/>
</dbReference>
<evidence type="ECO:0000259" key="5">
    <source>
        <dbReference type="Pfam" id="PF23609"/>
    </source>
</evidence>
<dbReference type="SUPFAM" id="SSF50978">
    <property type="entry name" value="WD40 repeat-like"/>
    <property type="match status" value="1"/>
</dbReference>
<dbReference type="PROSITE" id="PS50082">
    <property type="entry name" value="WD_REPEATS_2"/>
    <property type="match status" value="2"/>
</dbReference>
<evidence type="ECO:0000256" key="1">
    <source>
        <dbReference type="ARBA" id="ARBA00005672"/>
    </source>
</evidence>
<dbReference type="SMART" id="SM00320">
    <property type="entry name" value="WD40"/>
    <property type="match status" value="4"/>
</dbReference>
<dbReference type="InterPro" id="IPR001680">
    <property type="entry name" value="WD40_rpt"/>
</dbReference>
<sequence>MAQIAANPKDSNLVVTVALPSGKQRHANLWKMNLSHNAIPTDIPSENASLAHLCSLSKYDSVGVSRVAWSVVDPSILAVVCGNSLQRWTIRDAEDLTLSSTCKVDIDALKSPIQSIAWNPHDEQVISYASGCAVETIDFRANGKPMKIANAHLSTVYDIDYNPNKAHCLASGGEDGTIKFWDLRQCKQSLLSLPAHSHWVVCVQYNRCHDQLLLTSSTDASYALWRIPSVSSAPLIDLDEQDIMNESASGAYIADTKVTQYEDHCQSVYSVNWAANGSWRFASLSFDGSVNMHTVPSSEKYKILL</sequence>
<dbReference type="InParanoid" id="A0A024GGS7"/>
<dbReference type="Proteomes" id="UP000053237">
    <property type="component" value="Unassembled WGS sequence"/>
</dbReference>
<keyword evidence="7" id="KW-1185">Reference proteome</keyword>
<evidence type="ECO:0000313" key="7">
    <source>
        <dbReference type="Proteomes" id="UP000053237"/>
    </source>
</evidence>
<dbReference type="InterPro" id="IPR019775">
    <property type="entry name" value="WD40_repeat_CS"/>
</dbReference>
<organism evidence="6 7">
    <name type="scientific">Albugo candida</name>
    <dbReference type="NCBI Taxonomy" id="65357"/>
    <lineage>
        <taxon>Eukaryota</taxon>
        <taxon>Sar</taxon>
        <taxon>Stramenopiles</taxon>
        <taxon>Oomycota</taxon>
        <taxon>Peronosporomycetes</taxon>
        <taxon>Albuginales</taxon>
        <taxon>Albuginaceae</taxon>
        <taxon>Albugo</taxon>
    </lineage>
</organism>
<protein>
    <recommendedName>
        <fullName evidence="5">EIPR1-like beta-propeller domain-containing protein</fullName>
    </recommendedName>
</protein>
<comment type="caution">
    <text evidence="6">The sequence shown here is derived from an EMBL/GenBank/DDBJ whole genome shotgun (WGS) entry which is preliminary data.</text>
</comment>
<comment type="similarity">
    <text evidence="1">Belongs to the WD repeat EIPR1 family.</text>
</comment>
<dbReference type="STRING" id="65357.A0A024GGS7"/>
<dbReference type="InterPro" id="IPR015943">
    <property type="entry name" value="WD40/YVTN_repeat-like_dom_sf"/>
</dbReference>
<evidence type="ECO:0000256" key="4">
    <source>
        <dbReference type="PROSITE-ProRule" id="PRU00221"/>
    </source>
</evidence>
<dbReference type="PROSITE" id="PS00678">
    <property type="entry name" value="WD_REPEATS_1"/>
    <property type="match status" value="1"/>
</dbReference>
<gene>
    <name evidence="6" type="ORF">BN9_064420</name>
</gene>
<name>A0A024GGS7_9STRA</name>
<dbReference type="InterPro" id="IPR040323">
    <property type="entry name" value="EIPR1"/>
</dbReference>
<dbReference type="EMBL" id="CAIX01000100">
    <property type="protein sequence ID" value="CCI45545.1"/>
    <property type="molecule type" value="Genomic_DNA"/>
</dbReference>
<dbReference type="InterPro" id="IPR059104">
    <property type="entry name" value="Beta-prop_EIPR1-like"/>
</dbReference>
<feature type="domain" description="EIPR1-like beta-propeller" evidence="5">
    <location>
        <begin position="105"/>
        <end position="225"/>
    </location>
</feature>
<proteinExistence type="inferred from homology"/>